<accession>A0AAE8MZ62</accession>
<gene>
    <name evidence="3" type="ORF">DNG_05944</name>
</gene>
<evidence type="ECO:0000259" key="2">
    <source>
        <dbReference type="Pfam" id="PF26640"/>
    </source>
</evidence>
<dbReference type="Proteomes" id="UP001187682">
    <property type="component" value="Unassembled WGS sequence"/>
</dbReference>
<dbReference type="AlphaFoldDB" id="A0AAE8MZ62"/>
<dbReference type="Pfam" id="PF06985">
    <property type="entry name" value="HET"/>
    <property type="match status" value="1"/>
</dbReference>
<dbReference type="PANTHER" id="PTHR10622:SF10">
    <property type="entry name" value="HET DOMAIN-CONTAINING PROTEIN"/>
    <property type="match status" value="1"/>
</dbReference>
<dbReference type="Pfam" id="PF26640">
    <property type="entry name" value="DUF8212"/>
    <property type="match status" value="1"/>
</dbReference>
<feature type="domain" description="Heterokaryon incompatibility" evidence="1">
    <location>
        <begin position="21"/>
        <end position="152"/>
    </location>
</feature>
<reference evidence="3" key="1">
    <citation type="submission" date="2018-03" db="EMBL/GenBank/DDBJ databases">
        <authorList>
            <person name="Guldener U."/>
        </authorList>
    </citation>
    <scope>NUCLEOTIDE SEQUENCE</scope>
</reference>
<feature type="domain" description="DUF8212" evidence="2">
    <location>
        <begin position="239"/>
        <end position="265"/>
    </location>
</feature>
<keyword evidence="4" id="KW-1185">Reference proteome</keyword>
<evidence type="ECO:0008006" key="5">
    <source>
        <dbReference type="Google" id="ProtNLM"/>
    </source>
</evidence>
<comment type="caution">
    <text evidence="3">The sequence shown here is derived from an EMBL/GenBank/DDBJ whole genome shotgun (WGS) entry which is preliminary data.</text>
</comment>
<protein>
    <recommendedName>
        <fullName evidence="5">HET domain-containing protein</fullName>
    </recommendedName>
</protein>
<dbReference type="InterPro" id="IPR058525">
    <property type="entry name" value="DUF8212"/>
</dbReference>
<evidence type="ECO:0000313" key="3">
    <source>
        <dbReference type="EMBL" id="SPO03262.1"/>
    </source>
</evidence>
<dbReference type="EMBL" id="ONZQ02000008">
    <property type="protein sequence ID" value="SPO03262.1"/>
    <property type="molecule type" value="Genomic_DNA"/>
</dbReference>
<dbReference type="PANTHER" id="PTHR10622">
    <property type="entry name" value="HET DOMAIN-CONTAINING PROTEIN"/>
    <property type="match status" value="1"/>
</dbReference>
<name>A0AAE8MZ62_9PEZI</name>
<sequence>MRLINTTTLDIKFFSGDVPPYAILSHTWGEEEVTFQDMERGLVSASARKGFAKIRGCCDQAVRDGYAWAWVDTCCIDKTSSSELSEAINSMYQWYKASAVCYVYMEDVEATSAATPVPGSSLHLHGDAHARRSNAYGFSRSRWFRRGWTLQELISPPYLEFYDMHWSELGTKSSLLQELRRITGIRTGILMGDPMTSCCMAERMSWAANRETTNVEDRAYSLLGIFDVNMPLLYGEGERAFIRLQEEILRRHEDLSLLVWSMPNLPPGRRSVLAPEPRAFSVVLATRNPPVVRDRRSAHQGITWKDVEVLPWTDFEAHATTSRGLLVTLLIDDPRSYGVPHGDRDVLAWTHLVANLDTRHDSSIMLCTLLRVSFPGGGFEGTIKDFPDYMTAESPVSSRKLGLMCVPRRCLEKFTPKKFYLPTAVEAPNAGTEWLVKLPWLVQGLPRSLQADLVTGFHDGLNVLTFHLGAAARQTMLDHHQPRHLRMAELKPGIFSIFMPAPGGTGEVPARQILLFCRHHHRRGTTGGGGGGSVPEMFVVHFLAIARPVSGLLLSGCSVLRWTKEIEEEGLLARAVRLRAEDEDVSGVPPLGDRSHLRLDSGAVVAAGVKQYVRSVRENKSLVEVSLIVTVTD</sequence>
<proteinExistence type="predicted"/>
<evidence type="ECO:0000259" key="1">
    <source>
        <dbReference type="Pfam" id="PF06985"/>
    </source>
</evidence>
<organism evidence="3 4">
    <name type="scientific">Cephalotrichum gorgonifer</name>
    <dbReference type="NCBI Taxonomy" id="2041049"/>
    <lineage>
        <taxon>Eukaryota</taxon>
        <taxon>Fungi</taxon>
        <taxon>Dikarya</taxon>
        <taxon>Ascomycota</taxon>
        <taxon>Pezizomycotina</taxon>
        <taxon>Sordariomycetes</taxon>
        <taxon>Hypocreomycetidae</taxon>
        <taxon>Microascales</taxon>
        <taxon>Microascaceae</taxon>
        <taxon>Cephalotrichum</taxon>
    </lineage>
</organism>
<evidence type="ECO:0000313" key="4">
    <source>
        <dbReference type="Proteomes" id="UP001187682"/>
    </source>
</evidence>
<dbReference type="InterPro" id="IPR010730">
    <property type="entry name" value="HET"/>
</dbReference>